<feature type="transmembrane region" description="Helical" evidence="1">
    <location>
        <begin position="6"/>
        <end position="28"/>
    </location>
</feature>
<sequence>MEHYLNWVQAFASAWAFMLLVGLVCCCLSTHPTQHGDANSTNASCSCDGGYTGV</sequence>
<keyword evidence="4" id="KW-1185">Reference proteome</keyword>
<evidence type="ECO:0000256" key="1">
    <source>
        <dbReference type="SAM" id="Phobius"/>
    </source>
</evidence>
<gene>
    <name evidence="3" type="ORF">ES288_A09G184900v1</name>
    <name evidence="2" type="ORF">ES288_D09G183200v1</name>
</gene>
<keyword evidence="1" id="KW-1133">Transmembrane helix</keyword>
<dbReference type="EMBL" id="CM017709">
    <property type="protein sequence ID" value="TYG54368.1"/>
    <property type="molecule type" value="Genomic_DNA"/>
</dbReference>
<reference evidence="3 4" key="1">
    <citation type="submission" date="2019-06" db="EMBL/GenBank/DDBJ databases">
        <title>WGS assembly of Gossypium darwinii.</title>
        <authorList>
            <person name="Chen Z.J."/>
            <person name="Sreedasyam A."/>
            <person name="Ando A."/>
            <person name="Song Q."/>
            <person name="De L."/>
            <person name="Hulse-Kemp A."/>
            <person name="Ding M."/>
            <person name="Ye W."/>
            <person name="Kirkbride R."/>
            <person name="Jenkins J."/>
            <person name="Plott C."/>
            <person name="Lovell J."/>
            <person name="Lin Y.-M."/>
            <person name="Vaughn R."/>
            <person name="Liu B."/>
            <person name="Li W."/>
            <person name="Simpson S."/>
            <person name="Scheffler B."/>
            <person name="Saski C."/>
            <person name="Grover C."/>
            <person name="Hu G."/>
            <person name="Conover J."/>
            <person name="Carlson J."/>
            <person name="Shu S."/>
            <person name="Boston L."/>
            <person name="Williams M."/>
            <person name="Peterson D."/>
            <person name="Mcgee K."/>
            <person name="Jones D."/>
            <person name="Wendel J."/>
            <person name="Stelly D."/>
            <person name="Grimwood J."/>
            <person name="Schmutz J."/>
        </authorList>
    </citation>
    <scope>NUCLEOTIDE SEQUENCE [LARGE SCALE GENOMIC DNA]</scope>
    <source>
        <strain evidence="3">1808015.09</strain>
    </source>
</reference>
<evidence type="ECO:0000313" key="2">
    <source>
        <dbReference type="EMBL" id="TYG54368.1"/>
    </source>
</evidence>
<proteinExistence type="predicted"/>
<keyword evidence="1" id="KW-0472">Membrane</keyword>
<dbReference type="AlphaFoldDB" id="A0A5D2FAC1"/>
<protein>
    <submittedName>
        <fullName evidence="3">Uncharacterized protein</fullName>
    </submittedName>
</protein>
<evidence type="ECO:0000313" key="3">
    <source>
        <dbReference type="EMBL" id="TYH02994.1"/>
    </source>
</evidence>
<keyword evidence="1" id="KW-0812">Transmembrane</keyword>
<organism evidence="3 4">
    <name type="scientific">Gossypium darwinii</name>
    <name type="common">Darwin's cotton</name>
    <name type="synonym">Gossypium barbadense var. darwinii</name>
    <dbReference type="NCBI Taxonomy" id="34276"/>
    <lineage>
        <taxon>Eukaryota</taxon>
        <taxon>Viridiplantae</taxon>
        <taxon>Streptophyta</taxon>
        <taxon>Embryophyta</taxon>
        <taxon>Tracheophyta</taxon>
        <taxon>Spermatophyta</taxon>
        <taxon>Magnoliopsida</taxon>
        <taxon>eudicotyledons</taxon>
        <taxon>Gunneridae</taxon>
        <taxon>Pentapetalae</taxon>
        <taxon>rosids</taxon>
        <taxon>malvids</taxon>
        <taxon>Malvales</taxon>
        <taxon>Malvaceae</taxon>
        <taxon>Malvoideae</taxon>
        <taxon>Gossypium</taxon>
    </lineage>
</organism>
<dbReference type="Proteomes" id="UP000323506">
    <property type="component" value="Chromosome A09"/>
</dbReference>
<evidence type="ECO:0000313" key="4">
    <source>
        <dbReference type="Proteomes" id="UP000323506"/>
    </source>
</evidence>
<dbReference type="Proteomes" id="UP000323506">
    <property type="component" value="Chromosome D09"/>
</dbReference>
<dbReference type="EMBL" id="CM017696">
    <property type="protein sequence ID" value="TYH02994.1"/>
    <property type="molecule type" value="Genomic_DNA"/>
</dbReference>
<name>A0A5D2FAC1_GOSDA</name>
<accession>A0A5D2FAC1</accession>